<organism evidence="2 3">
    <name type="scientific">Vigna mungo</name>
    <name type="common">Black gram</name>
    <name type="synonym">Phaseolus mungo</name>
    <dbReference type="NCBI Taxonomy" id="3915"/>
    <lineage>
        <taxon>Eukaryota</taxon>
        <taxon>Viridiplantae</taxon>
        <taxon>Streptophyta</taxon>
        <taxon>Embryophyta</taxon>
        <taxon>Tracheophyta</taxon>
        <taxon>Spermatophyta</taxon>
        <taxon>Magnoliopsida</taxon>
        <taxon>eudicotyledons</taxon>
        <taxon>Gunneridae</taxon>
        <taxon>Pentapetalae</taxon>
        <taxon>rosids</taxon>
        <taxon>fabids</taxon>
        <taxon>Fabales</taxon>
        <taxon>Fabaceae</taxon>
        <taxon>Papilionoideae</taxon>
        <taxon>50 kb inversion clade</taxon>
        <taxon>NPAAA clade</taxon>
        <taxon>indigoferoid/millettioid clade</taxon>
        <taxon>Phaseoleae</taxon>
        <taxon>Vigna</taxon>
    </lineage>
</organism>
<feature type="transmembrane region" description="Helical" evidence="1">
    <location>
        <begin position="47"/>
        <end position="66"/>
    </location>
</feature>
<name>A0AAQ3PDB5_VIGMU</name>
<evidence type="ECO:0000313" key="3">
    <source>
        <dbReference type="Proteomes" id="UP001374535"/>
    </source>
</evidence>
<keyword evidence="3" id="KW-1185">Reference proteome</keyword>
<dbReference type="EMBL" id="CP144700">
    <property type="protein sequence ID" value="WVZ26475.1"/>
    <property type="molecule type" value="Genomic_DNA"/>
</dbReference>
<dbReference type="AlphaFoldDB" id="A0AAQ3PDB5"/>
<keyword evidence="1" id="KW-0472">Membrane</keyword>
<protein>
    <submittedName>
        <fullName evidence="2">Uncharacterized protein</fullName>
    </submittedName>
</protein>
<gene>
    <name evidence="2" type="ORF">V8G54_005019</name>
</gene>
<reference evidence="2 3" key="1">
    <citation type="journal article" date="2023" name="Life. Sci Alliance">
        <title>Evolutionary insights into 3D genome organization and epigenetic landscape of Vigna mungo.</title>
        <authorList>
            <person name="Junaid A."/>
            <person name="Singh B."/>
            <person name="Bhatia S."/>
        </authorList>
    </citation>
    <scope>NUCLEOTIDE SEQUENCE [LARGE SCALE GENOMIC DNA]</scope>
    <source>
        <strain evidence="2">Urdbean</strain>
    </source>
</reference>
<accession>A0AAQ3PDB5</accession>
<sequence>IDRQYGEAAKSSIAEDTLPHITTFSAVAISKLPERVRTTLRRPGRGLFSGGILSHVFLPITTAFFFPGSDVIVVISSKNLRSAGNIQGNFPSLEMPISLVETTTAW</sequence>
<feature type="non-terminal residue" evidence="2">
    <location>
        <position position="1"/>
    </location>
</feature>
<keyword evidence="1" id="KW-1133">Transmembrane helix</keyword>
<dbReference type="Proteomes" id="UP001374535">
    <property type="component" value="Chromosome 1"/>
</dbReference>
<evidence type="ECO:0000313" key="2">
    <source>
        <dbReference type="EMBL" id="WVZ26475.1"/>
    </source>
</evidence>
<proteinExistence type="predicted"/>
<evidence type="ECO:0000256" key="1">
    <source>
        <dbReference type="SAM" id="Phobius"/>
    </source>
</evidence>
<keyword evidence="1" id="KW-0812">Transmembrane</keyword>